<comment type="cofactor">
    <cofactor evidence="1 5">
        <name>Zn(2+)</name>
        <dbReference type="ChEBI" id="CHEBI:29105"/>
    </cofactor>
</comment>
<dbReference type="SUPFAM" id="SSF51735">
    <property type="entry name" value="NAD(P)-binding Rossmann-fold domains"/>
    <property type="match status" value="1"/>
</dbReference>
<accession>A0A4R4PZQ6</accession>
<dbReference type="InterPro" id="IPR013154">
    <property type="entry name" value="ADH-like_N"/>
</dbReference>
<reference evidence="7 8" key="1">
    <citation type="submission" date="2019-03" db="EMBL/GenBank/DDBJ databases">
        <title>Draft genome sequences of novel Actinobacteria.</title>
        <authorList>
            <person name="Sahin N."/>
            <person name="Ay H."/>
            <person name="Saygin H."/>
        </authorList>
    </citation>
    <scope>NUCLEOTIDE SEQUENCE [LARGE SCALE GENOMIC DNA]</scope>
    <source>
        <strain evidence="7 8">JCM 30547</strain>
    </source>
</reference>
<dbReference type="PANTHER" id="PTHR43401">
    <property type="entry name" value="L-THREONINE 3-DEHYDROGENASE"/>
    <property type="match status" value="1"/>
</dbReference>
<dbReference type="InterPro" id="IPR050129">
    <property type="entry name" value="Zn_alcohol_dh"/>
</dbReference>
<dbReference type="GO" id="GO:0016491">
    <property type="term" value="F:oxidoreductase activity"/>
    <property type="evidence" value="ECO:0007669"/>
    <property type="project" value="UniProtKB-KW"/>
</dbReference>
<evidence type="ECO:0000313" key="8">
    <source>
        <dbReference type="Proteomes" id="UP000295075"/>
    </source>
</evidence>
<evidence type="ECO:0000256" key="4">
    <source>
        <dbReference type="ARBA" id="ARBA00023002"/>
    </source>
</evidence>
<keyword evidence="3 5" id="KW-0862">Zinc</keyword>
<dbReference type="InterPro" id="IPR011032">
    <property type="entry name" value="GroES-like_sf"/>
</dbReference>
<dbReference type="Pfam" id="PF00107">
    <property type="entry name" value="ADH_zinc_N"/>
    <property type="match status" value="1"/>
</dbReference>
<name>A0A4R4PZQ6_9ACTN</name>
<dbReference type="OrthoDB" id="9797931at2"/>
<dbReference type="SUPFAM" id="SSF50129">
    <property type="entry name" value="GroES-like"/>
    <property type="match status" value="1"/>
</dbReference>
<dbReference type="SMART" id="SM00829">
    <property type="entry name" value="PKS_ER"/>
    <property type="match status" value="1"/>
</dbReference>
<evidence type="ECO:0000256" key="2">
    <source>
        <dbReference type="ARBA" id="ARBA00022723"/>
    </source>
</evidence>
<dbReference type="PANTHER" id="PTHR43401:SF2">
    <property type="entry name" value="L-THREONINE 3-DEHYDROGENASE"/>
    <property type="match status" value="1"/>
</dbReference>
<dbReference type="GO" id="GO:0008270">
    <property type="term" value="F:zinc ion binding"/>
    <property type="evidence" value="ECO:0007669"/>
    <property type="project" value="InterPro"/>
</dbReference>
<dbReference type="Gene3D" id="3.90.180.10">
    <property type="entry name" value="Medium-chain alcohol dehydrogenases, catalytic domain"/>
    <property type="match status" value="1"/>
</dbReference>
<evidence type="ECO:0000256" key="5">
    <source>
        <dbReference type="RuleBase" id="RU361277"/>
    </source>
</evidence>
<dbReference type="RefSeq" id="WP_132408362.1">
    <property type="nucleotide sequence ID" value="NZ_SMKA01000084.1"/>
</dbReference>
<evidence type="ECO:0000256" key="1">
    <source>
        <dbReference type="ARBA" id="ARBA00001947"/>
    </source>
</evidence>
<comment type="caution">
    <text evidence="7">The sequence shown here is derived from an EMBL/GenBank/DDBJ whole genome shotgun (WGS) entry which is preliminary data.</text>
</comment>
<evidence type="ECO:0000256" key="3">
    <source>
        <dbReference type="ARBA" id="ARBA00022833"/>
    </source>
</evidence>
<keyword evidence="4" id="KW-0560">Oxidoreductase</keyword>
<keyword evidence="2 5" id="KW-0479">Metal-binding</keyword>
<dbReference type="InterPro" id="IPR002328">
    <property type="entry name" value="ADH_Zn_CS"/>
</dbReference>
<dbReference type="InterPro" id="IPR036291">
    <property type="entry name" value="NAD(P)-bd_dom_sf"/>
</dbReference>
<dbReference type="EMBL" id="SMKA01000084">
    <property type="protein sequence ID" value="TDC28108.1"/>
    <property type="molecule type" value="Genomic_DNA"/>
</dbReference>
<dbReference type="InterPro" id="IPR013149">
    <property type="entry name" value="ADH-like_C"/>
</dbReference>
<feature type="domain" description="Enoyl reductase (ER)" evidence="6">
    <location>
        <begin position="17"/>
        <end position="356"/>
    </location>
</feature>
<dbReference type="Gene3D" id="3.40.50.720">
    <property type="entry name" value="NAD(P)-binding Rossmann-like Domain"/>
    <property type="match status" value="1"/>
</dbReference>
<dbReference type="Pfam" id="PF08240">
    <property type="entry name" value="ADH_N"/>
    <property type="match status" value="1"/>
</dbReference>
<dbReference type="InterPro" id="IPR020843">
    <property type="entry name" value="ER"/>
</dbReference>
<evidence type="ECO:0000313" key="7">
    <source>
        <dbReference type="EMBL" id="TDC28108.1"/>
    </source>
</evidence>
<keyword evidence="8" id="KW-1185">Reference proteome</keyword>
<sequence>MSAIPDVMRAAVLAEPGRIRLSELPVPEPGPEDVLVRVHRASLCGTDLKIRSRAFFEDGGPAAGTFVPGHEYAGMVVAVGSTVDEFHVGDRVVTEAHRGCMRCANCLAGAYTSCLNSGLRAKGHRTQGMTVNGGFADYAVNHVSTLHQLPDPVSFDAGVVLTTAGTVMHAFNVLHDLLVGARVAVLGPGPIGLLAVQVAKELGADLVALLGTREGRLKLGRVAGADLSLNSHDSDSVARVREAAGGQGVDIVLECSGAGAAVDDALRLVKRGGQVVLVGFFGEPVTVDLNRAVMNGVTVHGVRGEGAGSLARAVALAGQGRLETASLITHHFPLEAVSEAFDTYAERRGDAMKVMLDIVPDQPGGGT</sequence>
<organism evidence="7 8">
    <name type="scientific">Kribbella albertanoniae</name>
    <dbReference type="NCBI Taxonomy" id="1266829"/>
    <lineage>
        <taxon>Bacteria</taxon>
        <taxon>Bacillati</taxon>
        <taxon>Actinomycetota</taxon>
        <taxon>Actinomycetes</taxon>
        <taxon>Propionibacteriales</taxon>
        <taxon>Kribbellaceae</taxon>
        <taxon>Kribbella</taxon>
    </lineage>
</organism>
<dbReference type="AlphaFoldDB" id="A0A4R4PZQ6"/>
<protein>
    <submittedName>
        <fullName evidence="7">Alcohol dehydrogenase</fullName>
    </submittedName>
</protein>
<evidence type="ECO:0000259" key="6">
    <source>
        <dbReference type="SMART" id="SM00829"/>
    </source>
</evidence>
<dbReference type="PROSITE" id="PS00059">
    <property type="entry name" value="ADH_ZINC"/>
    <property type="match status" value="1"/>
</dbReference>
<gene>
    <name evidence="7" type="ORF">E1261_19445</name>
</gene>
<comment type="similarity">
    <text evidence="5">Belongs to the zinc-containing alcohol dehydrogenase family.</text>
</comment>
<dbReference type="Proteomes" id="UP000295075">
    <property type="component" value="Unassembled WGS sequence"/>
</dbReference>
<proteinExistence type="inferred from homology"/>